<feature type="region of interest" description="Disordered" evidence="1">
    <location>
        <begin position="196"/>
        <end position="221"/>
    </location>
</feature>
<dbReference type="AlphaFoldDB" id="A0A8H4QLL3"/>
<comment type="caution">
    <text evidence="2">The sequence shown here is derived from an EMBL/GenBank/DDBJ whole genome shotgun (WGS) entry which is preliminary data.</text>
</comment>
<gene>
    <name evidence="2" type="ORF">D9613_010698</name>
</gene>
<feature type="compositionally biased region" description="Polar residues" evidence="1">
    <location>
        <begin position="234"/>
        <end position="248"/>
    </location>
</feature>
<accession>A0A8H4QLL3</accession>
<protein>
    <submittedName>
        <fullName evidence="2">Uncharacterized protein</fullName>
    </submittedName>
</protein>
<feature type="compositionally biased region" description="Basic residues" evidence="1">
    <location>
        <begin position="196"/>
        <end position="207"/>
    </location>
</feature>
<dbReference type="EMBL" id="JAACJL010000046">
    <property type="protein sequence ID" value="KAF4613134.1"/>
    <property type="molecule type" value="Genomic_DNA"/>
</dbReference>
<evidence type="ECO:0000256" key="1">
    <source>
        <dbReference type="SAM" id="MobiDB-lite"/>
    </source>
</evidence>
<feature type="region of interest" description="Disordered" evidence="1">
    <location>
        <begin position="234"/>
        <end position="301"/>
    </location>
</feature>
<evidence type="ECO:0000313" key="3">
    <source>
        <dbReference type="Proteomes" id="UP000521872"/>
    </source>
</evidence>
<dbReference type="Proteomes" id="UP000521872">
    <property type="component" value="Unassembled WGS sequence"/>
</dbReference>
<evidence type="ECO:0000313" key="2">
    <source>
        <dbReference type="EMBL" id="KAF4613134.1"/>
    </source>
</evidence>
<name>A0A8H4QLL3_9AGAR</name>
<feature type="compositionally biased region" description="Polar residues" evidence="1">
    <location>
        <begin position="210"/>
        <end position="219"/>
    </location>
</feature>
<feature type="compositionally biased region" description="Basic residues" evidence="1">
    <location>
        <begin position="1"/>
        <end position="12"/>
    </location>
</feature>
<organism evidence="2 3">
    <name type="scientific">Agrocybe pediades</name>
    <dbReference type="NCBI Taxonomy" id="84607"/>
    <lineage>
        <taxon>Eukaryota</taxon>
        <taxon>Fungi</taxon>
        <taxon>Dikarya</taxon>
        <taxon>Basidiomycota</taxon>
        <taxon>Agaricomycotina</taxon>
        <taxon>Agaricomycetes</taxon>
        <taxon>Agaricomycetidae</taxon>
        <taxon>Agaricales</taxon>
        <taxon>Agaricineae</taxon>
        <taxon>Strophariaceae</taxon>
        <taxon>Agrocybe</taxon>
    </lineage>
</organism>
<sequence length="301" mass="32830">MARGRNRNHHNHPTPAPIPNAPTTVNNAAVRRTSPTVFLITDTTNTEAEVHLAYTFSAAEISLCISMDALLRSNPPPDPNSLYWPYGYNFLARAYNAHVTGNGARFAYIHPEGQHLVTEGRPMSRQLWQITPQQTGLAPPPQHGITGDPDSMAAVNDILIENAARIKRQKERVKEEVAARKMRQAFNQETVSFARNHHTHSHHRRNQTHAGSSSTSFAGPSNHAMSLAAISIASTPSADGSSHSSDTHNPVVGPNGVTTTDADLHQLFGFTTTTQTTTQPDGEEEPLDFGDLPMNETEPTN</sequence>
<reference evidence="2 3" key="1">
    <citation type="submission" date="2019-12" db="EMBL/GenBank/DDBJ databases">
        <authorList>
            <person name="Floudas D."/>
            <person name="Bentzer J."/>
            <person name="Ahren D."/>
            <person name="Johansson T."/>
            <person name="Persson P."/>
            <person name="Tunlid A."/>
        </authorList>
    </citation>
    <scope>NUCLEOTIDE SEQUENCE [LARGE SCALE GENOMIC DNA]</scope>
    <source>
        <strain evidence="2 3">CBS 102.39</strain>
    </source>
</reference>
<keyword evidence="3" id="KW-1185">Reference proteome</keyword>
<proteinExistence type="predicted"/>
<feature type="region of interest" description="Disordered" evidence="1">
    <location>
        <begin position="1"/>
        <end position="25"/>
    </location>
</feature>